<keyword evidence="1" id="KW-0175">Coiled coil</keyword>
<dbReference type="Proteomes" id="UP000321129">
    <property type="component" value="Unassembled WGS sequence"/>
</dbReference>
<proteinExistence type="predicted"/>
<protein>
    <submittedName>
        <fullName evidence="2">DUF1192 domain-containing protein</fullName>
    </submittedName>
</protein>
<dbReference type="Pfam" id="PF06698">
    <property type="entry name" value="DUF1192"/>
    <property type="match status" value="1"/>
</dbReference>
<dbReference type="InterPro" id="IPR009579">
    <property type="entry name" value="DUF1192"/>
</dbReference>
<dbReference type="OrthoDB" id="7173908at2"/>
<name>A0A5C6UKS2_9SPHN</name>
<keyword evidence="3" id="KW-1185">Reference proteome</keyword>
<feature type="coiled-coil region" evidence="1">
    <location>
        <begin position="28"/>
        <end position="55"/>
    </location>
</feature>
<evidence type="ECO:0000256" key="1">
    <source>
        <dbReference type="SAM" id="Coils"/>
    </source>
</evidence>
<reference evidence="2 3" key="1">
    <citation type="submission" date="2019-08" db="EMBL/GenBank/DDBJ databases">
        <title>Sphingorhabdus soil sp. nov., isolated from arctic soil.</title>
        <authorList>
            <person name="Liu Y."/>
        </authorList>
    </citation>
    <scope>NUCLEOTIDE SEQUENCE [LARGE SCALE GENOMIC DNA]</scope>
    <source>
        <strain evidence="2 3">D-2Q-5-6</strain>
    </source>
</reference>
<sequence length="66" mass="7421">MNIDEDLPRRRADALDALLREDLDLLSVAELDARIAALKQEIVRAEAKLSFARDHMASADALFRKS</sequence>
<organism evidence="2 3">
    <name type="scientific">Flavisphingopyxis soli</name>
    <dbReference type="NCBI Taxonomy" id="2601267"/>
    <lineage>
        <taxon>Bacteria</taxon>
        <taxon>Pseudomonadati</taxon>
        <taxon>Pseudomonadota</taxon>
        <taxon>Alphaproteobacteria</taxon>
        <taxon>Sphingomonadales</taxon>
        <taxon>Sphingopyxidaceae</taxon>
        <taxon>Flavisphingopyxis</taxon>
    </lineage>
</organism>
<dbReference type="RefSeq" id="WP_147121569.1">
    <property type="nucleotide sequence ID" value="NZ_VOPY01000001.1"/>
</dbReference>
<dbReference type="EMBL" id="VOPY01000001">
    <property type="protein sequence ID" value="TXC73732.1"/>
    <property type="molecule type" value="Genomic_DNA"/>
</dbReference>
<comment type="caution">
    <text evidence="2">The sequence shown here is derived from an EMBL/GenBank/DDBJ whole genome shotgun (WGS) entry which is preliminary data.</text>
</comment>
<gene>
    <name evidence="2" type="ORF">FSZ31_03090</name>
</gene>
<accession>A0A5C6UKS2</accession>
<evidence type="ECO:0000313" key="2">
    <source>
        <dbReference type="EMBL" id="TXC73732.1"/>
    </source>
</evidence>
<evidence type="ECO:0000313" key="3">
    <source>
        <dbReference type="Proteomes" id="UP000321129"/>
    </source>
</evidence>
<dbReference type="AlphaFoldDB" id="A0A5C6UKS2"/>